<dbReference type="Proteomes" id="UP000001449">
    <property type="component" value="Unassembled WGS sequence"/>
</dbReference>
<evidence type="ECO:0000313" key="5">
    <source>
        <dbReference type="Proteomes" id="UP000001449"/>
    </source>
</evidence>
<sequence>MDTNPHSWEAALDGLVDLEGDQVQSEPPEPRFHNDASAAVVVAPTRNDVLFGRGRVITNHPGNIHFCSLVSAHKERYGRAVTKREKRQVAIDIVEMVASLDPPGRFLEVDDSSSDDANNGTTGSSSNPVDGVDARLRKLAWVNVETEKAVVTKILKRLREREKGDDNSHRGEVISSPTSLLPNSLQPLQLNEPQQNQMILEQREQHFQQQLFQWEQSNGVMEERCGASIQNTVCLQEKGQSSGASNKNTAYTYSNVGIGADAPIVNNLATNSSPRQEPNGRGLNLWQWISNSKMNMSSHIKCALPLAVNLVELLLAQEENEEGGSRGGGSIPLEGINTSNILINVKQTTRTSDGSIGHDSRDIVRRANLEGLSWEDLTEENFMALLRADDTEPITTNEPTELIEIVQIISSLEGSSIMGDMLQRLAALGVVLHELFSREESSLQHHQGISNDYQATASISISTISFNERGNARPAKKSQYRVASSTDSLYSEAVVRLEFLGIPQSLCTLVKNLLDCHRGEFVGDDAYKSFKDVRGDLQLMLDDPSRFLDNIKPSVHPSFYVSDKLYGRSSDIDNIKESYQQHLAGECRGVLVMGEAGVGKSCLVSRVGNLLAHQGKGYLLGGKWNQNQEIKPLSIVGSVFNKLCVVFARDASATQLENAAGEMMMSLGNQATLPLEIMPSISKIMSLSSGNAHSNICLDDIQWSDSASMLLIGSLLVDTEVSKYVFFICSYRDEEIKDKVPFNSWLVSIPERALRRIHVTNLNEDAVNSLISDALQLFPPLTRPLSLVIHQKTRGNPLFVLQLLGSLREEGYLRLDLSPCRWMWDLEQIYDLEISDTVLELLMKEMGKLSSELQCGLKIASCMGSYVKKSTLDIISSDAGFDLREVLHDVSMKGFMDDVDDHFRFCHDRIEQAAYDLMSSEERKERHVRVGLTLCTQIVSGNESDEMLFTAMNQINRGGAHLLLDANLRSTMASLNLRAGKRCTAMSDFVSAQKFYESGISFLNSDHWEDQYELSIELFEAMVDVACTLNDGEHAKHYSEALLFHAKKYSDKLSTLLLLVRQRRLSMELLEAKRLSYEILQQLDEELPRVATDPGLDEDWQVMGKNIAVVSDEAILGFEQNHSSMAIFLMSLYNELLVVFHLSEPALLRSVVLRMVQITLLDGLCDYSPVAFAAFSQFYLRQEEQDPVRGYRLAKLSLRLVDNLNATACKANVNYVAQEFAAWVCEPFQSIAESHLIGYAAGRQSGDALNSTLGYYFHMLNGYLSGTNLSIIRHSSGDFIRDLLRRKLPFLRNPTCLFHYQSVAFIDGLEADPTAVADGFDDSLPSWEEFMLEKGPPDHTMECNTYQLMRLLLFRQLNEVDDIPGVLNLASEHDSPLRPMLLIGIFYEGLVSFYMARRTMEKKWQMKGEIALAIFSVELSQQSIATGGGDEVLSWRL</sequence>
<feature type="region of interest" description="Disordered" evidence="1">
    <location>
        <begin position="104"/>
        <end position="130"/>
    </location>
</feature>
<organism evidence="4 5">
    <name type="scientific">Thalassiosira pseudonana</name>
    <name type="common">Marine diatom</name>
    <name type="synonym">Cyclotella nana</name>
    <dbReference type="NCBI Taxonomy" id="35128"/>
    <lineage>
        <taxon>Eukaryota</taxon>
        <taxon>Sar</taxon>
        <taxon>Stramenopiles</taxon>
        <taxon>Ochrophyta</taxon>
        <taxon>Bacillariophyta</taxon>
        <taxon>Coscinodiscophyceae</taxon>
        <taxon>Thalassiosirophycidae</taxon>
        <taxon>Thalassiosirales</taxon>
        <taxon>Thalassiosiraceae</taxon>
        <taxon>Thalassiosira</taxon>
    </lineage>
</organism>
<reference evidence="4 5" key="2">
    <citation type="journal article" date="2008" name="Nature">
        <title>The Phaeodactylum genome reveals the evolutionary history of diatom genomes.</title>
        <authorList>
            <person name="Bowler C."/>
            <person name="Allen A.E."/>
            <person name="Badger J.H."/>
            <person name="Grimwood J."/>
            <person name="Jabbari K."/>
            <person name="Kuo A."/>
            <person name="Maheswari U."/>
            <person name="Martens C."/>
            <person name="Maumus F."/>
            <person name="Otillar R.P."/>
            <person name="Rayko E."/>
            <person name="Salamov A."/>
            <person name="Vandepoele K."/>
            <person name="Beszteri B."/>
            <person name="Gruber A."/>
            <person name="Heijde M."/>
            <person name="Katinka M."/>
            <person name="Mock T."/>
            <person name="Valentin K."/>
            <person name="Verret F."/>
            <person name="Berges J.A."/>
            <person name="Brownlee C."/>
            <person name="Cadoret J.P."/>
            <person name="Chiovitti A."/>
            <person name="Choi C.J."/>
            <person name="Coesel S."/>
            <person name="De Martino A."/>
            <person name="Detter J.C."/>
            <person name="Durkin C."/>
            <person name="Falciatore A."/>
            <person name="Fournet J."/>
            <person name="Haruta M."/>
            <person name="Huysman M.J."/>
            <person name="Jenkins B.D."/>
            <person name="Jiroutova K."/>
            <person name="Jorgensen R.E."/>
            <person name="Joubert Y."/>
            <person name="Kaplan A."/>
            <person name="Kroger N."/>
            <person name="Kroth P.G."/>
            <person name="La Roche J."/>
            <person name="Lindquist E."/>
            <person name="Lommer M."/>
            <person name="Martin-Jezequel V."/>
            <person name="Lopez P.J."/>
            <person name="Lucas S."/>
            <person name="Mangogna M."/>
            <person name="McGinnis K."/>
            <person name="Medlin L.K."/>
            <person name="Montsant A."/>
            <person name="Oudot-Le Secq M.P."/>
            <person name="Napoli C."/>
            <person name="Obornik M."/>
            <person name="Parker M.S."/>
            <person name="Petit J.L."/>
            <person name="Porcel B.M."/>
            <person name="Poulsen N."/>
            <person name="Robison M."/>
            <person name="Rychlewski L."/>
            <person name="Rynearson T.A."/>
            <person name="Schmutz J."/>
            <person name="Shapiro H."/>
            <person name="Siaut M."/>
            <person name="Stanley M."/>
            <person name="Sussman M.R."/>
            <person name="Taylor A.R."/>
            <person name="Vardi A."/>
            <person name="von Dassow P."/>
            <person name="Vyverman W."/>
            <person name="Willis A."/>
            <person name="Wyrwicz L.S."/>
            <person name="Rokhsar D.S."/>
            <person name="Weissenbach J."/>
            <person name="Armbrust E.V."/>
            <person name="Green B.R."/>
            <person name="Van de Peer Y."/>
            <person name="Grigoriev I.V."/>
        </authorList>
    </citation>
    <scope>NUCLEOTIDE SEQUENCE [LARGE SCALE GENOMIC DNA]</scope>
    <source>
        <strain evidence="4 5">CCMP1335</strain>
    </source>
</reference>
<dbReference type="RefSeq" id="XP_002297497.1">
    <property type="nucleotide sequence ID" value="XM_002297461.1"/>
</dbReference>
<feature type="compositionally biased region" description="Polar residues" evidence="1">
    <location>
        <begin position="115"/>
        <end position="128"/>
    </location>
</feature>
<dbReference type="PaxDb" id="35128-Thapsdraft1891"/>
<feature type="compositionally biased region" description="Low complexity" evidence="1">
    <location>
        <begin position="175"/>
        <end position="185"/>
    </location>
</feature>
<dbReference type="InterPro" id="IPR041664">
    <property type="entry name" value="AAA_16"/>
</dbReference>
<evidence type="ECO:0000313" key="4">
    <source>
        <dbReference type="EMBL" id="EED86197.1"/>
    </source>
</evidence>
<evidence type="ECO:0000259" key="3">
    <source>
        <dbReference type="Pfam" id="PF20710"/>
    </source>
</evidence>
<dbReference type="OMA" id="ERWSTEY"/>
<evidence type="ECO:0008006" key="6">
    <source>
        <dbReference type="Google" id="ProtNLM"/>
    </source>
</evidence>
<feature type="compositionally biased region" description="Basic and acidic residues" evidence="1">
    <location>
        <begin position="160"/>
        <end position="172"/>
    </location>
</feature>
<dbReference type="PANTHER" id="PTHR43642:SF1">
    <property type="entry name" value="HYBRID SIGNAL TRANSDUCTION HISTIDINE KINASE G"/>
    <property type="match status" value="1"/>
</dbReference>
<gene>
    <name evidence="4" type="ORF">THAPSDRAFT_bd1891</name>
</gene>
<dbReference type="KEGG" id="tps:THAPSDRAFT_bd1891"/>
<dbReference type="SUPFAM" id="SSF52540">
    <property type="entry name" value="P-loop containing nucleoside triphosphate hydrolases"/>
    <property type="match status" value="1"/>
</dbReference>
<dbReference type="HOGENOM" id="CLU_001993_1_0_1"/>
<dbReference type="InterPro" id="IPR027417">
    <property type="entry name" value="P-loop_NTPase"/>
</dbReference>
<feature type="region of interest" description="Disordered" evidence="1">
    <location>
        <begin position="160"/>
        <end position="185"/>
    </location>
</feature>
<dbReference type="EMBL" id="DS999445">
    <property type="protein sequence ID" value="EED86197.1"/>
    <property type="molecule type" value="Genomic_DNA"/>
</dbReference>
<dbReference type="InterPro" id="IPR049227">
    <property type="entry name" value="DUF6824"/>
</dbReference>
<feature type="domain" description="Orc1-like AAA ATPase" evidence="2">
    <location>
        <begin position="564"/>
        <end position="728"/>
    </location>
</feature>
<reference evidence="4 5" key="1">
    <citation type="journal article" date="2004" name="Science">
        <title>The genome of the diatom Thalassiosira pseudonana: ecology, evolution, and metabolism.</title>
        <authorList>
            <person name="Armbrust E.V."/>
            <person name="Berges J.A."/>
            <person name="Bowler C."/>
            <person name="Green B.R."/>
            <person name="Martinez D."/>
            <person name="Putnam N.H."/>
            <person name="Zhou S."/>
            <person name="Allen A.E."/>
            <person name="Apt K.E."/>
            <person name="Bechner M."/>
            <person name="Brzezinski M.A."/>
            <person name="Chaal B.K."/>
            <person name="Chiovitti A."/>
            <person name="Davis A.K."/>
            <person name="Demarest M.S."/>
            <person name="Detter J.C."/>
            <person name="Glavina T."/>
            <person name="Goodstein D."/>
            <person name="Hadi M.Z."/>
            <person name="Hellsten U."/>
            <person name="Hildebrand M."/>
            <person name="Jenkins B.D."/>
            <person name="Jurka J."/>
            <person name="Kapitonov V.V."/>
            <person name="Kroger N."/>
            <person name="Lau W.W."/>
            <person name="Lane T.W."/>
            <person name="Larimer F.W."/>
            <person name="Lippmeier J.C."/>
            <person name="Lucas S."/>
            <person name="Medina M."/>
            <person name="Montsant A."/>
            <person name="Obornik M."/>
            <person name="Parker M.S."/>
            <person name="Palenik B."/>
            <person name="Pazour G.J."/>
            <person name="Richardson P.M."/>
            <person name="Rynearson T.A."/>
            <person name="Saito M.A."/>
            <person name="Schwartz D.C."/>
            <person name="Thamatrakoln K."/>
            <person name="Valentin K."/>
            <person name="Vardi A."/>
            <person name="Wilkerson F.P."/>
            <person name="Rokhsar D.S."/>
        </authorList>
    </citation>
    <scope>NUCLEOTIDE SEQUENCE [LARGE SCALE GENOMIC DNA]</scope>
    <source>
        <strain evidence="4 5">CCMP1335</strain>
    </source>
</reference>
<feature type="domain" description="DUF6824" evidence="3">
    <location>
        <begin position="48"/>
        <end position="113"/>
    </location>
</feature>
<evidence type="ECO:0000259" key="2">
    <source>
        <dbReference type="Pfam" id="PF13191"/>
    </source>
</evidence>
<dbReference type="InParanoid" id="B8LEP2"/>
<dbReference type="eggNOG" id="ENOG502RVPS">
    <property type="taxonomic scope" value="Eukaryota"/>
</dbReference>
<accession>B8LEP2</accession>
<dbReference type="InterPro" id="IPR053159">
    <property type="entry name" value="Hybrid_Histidine_Kinase"/>
</dbReference>
<name>B8LEP2_THAPS</name>
<evidence type="ECO:0000256" key="1">
    <source>
        <dbReference type="SAM" id="MobiDB-lite"/>
    </source>
</evidence>
<keyword evidence="5" id="KW-1185">Reference proteome</keyword>
<dbReference type="Pfam" id="PF13191">
    <property type="entry name" value="AAA_16"/>
    <property type="match status" value="1"/>
</dbReference>
<dbReference type="Pfam" id="PF20710">
    <property type="entry name" value="DUF6824"/>
    <property type="match status" value="1"/>
</dbReference>
<protein>
    <recommendedName>
        <fullName evidence="6">Orc1-like AAA ATPase domain-containing protein</fullName>
    </recommendedName>
</protein>
<dbReference type="PANTHER" id="PTHR43642">
    <property type="entry name" value="HYBRID SIGNAL TRANSDUCTION HISTIDINE KINASE G"/>
    <property type="match status" value="1"/>
</dbReference>
<proteinExistence type="predicted"/>
<dbReference type="GeneID" id="7446161"/>